<evidence type="ECO:0000256" key="1">
    <source>
        <dbReference type="ARBA" id="ARBA00009409"/>
    </source>
</evidence>
<evidence type="ECO:0000256" key="6">
    <source>
        <dbReference type="ARBA" id="ARBA00023204"/>
    </source>
</evidence>
<organism evidence="13 14">
    <name type="scientific">Egicoccus halophilus</name>
    <dbReference type="NCBI Taxonomy" id="1670830"/>
    <lineage>
        <taxon>Bacteria</taxon>
        <taxon>Bacillati</taxon>
        <taxon>Actinomycetota</taxon>
        <taxon>Nitriliruptoria</taxon>
        <taxon>Egicoccales</taxon>
        <taxon>Egicoccaceae</taxon>
        <taxon>Egicoccus</taxon>
    </lineage>
</organism>
<accession>A0A8J3EXH7</accession>
<dbReference type="OrthoDB" id="9800855at2"/>
<dbReference type="SMART" id="SM01232">
    <property type="entry name" value="H2TH"/>
    <property type="match status" value="1"/>
</dbReference>
<dbReference type="SMART" id="SM00898">
    <property type="entry name" value="Fapy_DNA_glyco"/>
    <property type="match status" value="1"/>
</dbReference>
<comment type="similarity">
    <text evidence="1">Belongs to the FPG family.</text>
</comment>
<evidence type="ECO:0000256" key="3">
    <source>
        <dbReference type="ARBA" id="ARBA00022763"/>
    </source>
</evidence>
<dbReference type="GO" id="GO:0000703">
    <property type="term" value="F:oxidized pyrimidine nucleobase lesion DNA N-glycosylase activity"/>
    <property type="evidence" value="ECO:0007669"/>
    <property type="project" value="TreeGrafter"/>
</dbReference>
<dbReference type="Proteomes" id="UP000650511">
    <property type="component" value="Unassembled WGS sequence"/>
</dbReference>
<comment type="caution">
    <text evidence="13">The sequence shown here is derived from an EMBL/GenBank/DDBJ whole genome shotgun (WGS) entry which is preliminary data.</text>
</comment>
<dbReference type="SUPFAM" id="SSF81624">
    <property type="entry name" value="N-terminal domain of MutM-like DNA repair proteins"/>
    <property type="match status" value="1"/>
</dbReference>
<evidence type="ECO:0000256" key="9">
    <source>
        <dbReference type="ARBA" id="ARBA00023295"/>
    </source>
</evidence>
<evidence type="ECO:0000256" key="10">
    <source>
        <dbReference type="SAM" id="MobiDB-lite"/>
    </source>
</evidence>
<name>A0A8J3EXH7_9ACTN</name>
<reference evidence="13" key="2">
    <citation type="submission" date="2020-09" db="EMBL/GenBank/DDBJ databases">
        <authorList>
            <person name="Sun Q."/>
            <person name="Zhou Y."/>
        </authorList>
    </citation>
    <scope>NUCLEOTIDE SEQUENCE</scope>
    <source>
        <strain evidence="13">CGMCC 1.14988</strain>
    </source>
</reference>
<keyword evidence="3" id="KW-0227">DNA damage</keyword>
<dbReference type="GO" id="GO:0003684">
    <property type="term" value="F:damaged DNA binding"/>
    <property type="evidence" value="ECO:0007669"/>
    <property type="project" value="InterPro"/>
</dbReference>
<feature type="domain" description="Formamidopyrimidine-DNA glycosylase catalytic" evidence="11">
    <location>
        <begin position="2"/>
        <end position="108"/>
    </location>
</feature>
<dbReference type="EMBL" id="BMHA01000005">
    <property type="protein sequence ID" value="GGI05774.1"/>
    <property type="molecule type" value="Genomic_DNA"/>
</dbReference>
<dbReference type="Gene3D" id="1.10.8.50">
    <property type="match status" value="1"/>
</dbReference>
<dbReference type="SUPFAM" id="SSF46946">
    <property type="entry name" value="S13-like H2TH domain"/>
    <property type="match status" value="1"/>
</dbReference>
<evidence type="ECO:0000256" key="5">
    <source>
        <dbReference type="ARBA" id="ARBA00023125"/>
    </source>
</evidence>
<evidence type="ECO:0000259" key="11">
    <source>
        <dbReference type="SMART" id="SM00898"/>
    </source>
</evidence>
<evidence type="ECO:0000256" key="4">
    <source>
        <dbReference type="ARBA" id="ARBA00022801"/>
    </source>
</evidence>
<dbReference type="Gene3D" id="3.20.190.10">
    <property type="entry name" value="MutM-like, N-terminal"/>
    <property type="match status" value="1"/>
</dbReference>
<dbReference type="Pfam" id="PF06831">
    <property type="entry name" value="H2TH"/>
    <property type="match status" value="1"/>
</dbReference>
<gene>
    <name evidence="13" type="primary">nei</name>
    <name evidence="13" type="ORF">GCM10011354_15770</name>
</gene>
<dbReference type="CDD" id="cd08970">
    <property type="entry name" value="AcNei1_N"/>
    <property type="match status" value="1"/>
</dbReference>
<dbReference type="AlphaFoldDB" id="A0A8J3EXH7"/>
<keyword evidence="13" id="KW-0255">Endonuclease</keyword>
<dbReference type="SUPFAM" id="SSF57716">
    <property type="entry name" value="Glucocorticoid receptor-like (DNA-binding domain)"/>
    <property type="match status" value="1"/>
</dbReference>
<keyword evidence="9" id="KW-0326">Glycosidase</keyword>
<evidence type="ECO:0000256" key="2">
    <source>
        <dbReference type="ARBA" id="ARBA00012720"/>
    </source>
</evidence>
<evidence type="ECO:0000256" key="8">
    <source>
        <dbReference type="ARBA" id="ARBA00023268"/>
    </source>
</evidence>
<dbReference type="PANTHER" id="PTHR42697">
    <property type="entry name" value="ENDONUCLEASE 8"/>
    <property type="match status" value="1"/>
</dbReference>
<proteinExistence type="inferred from homology"/>
<dbReference type="EC" id="4.2.99.18" evidence="2"/>
<feature type="region of interest" description="Disordered" evidence="10">
    <location>
        <begin position="261"/>
        <end position="283"/>
    </location>
</feature>
<dbReference type="PANTHER" id="PTHR42697:SF1">
    <property type="entry name" value="ENDONUCLEASE 8"/>
    <property type="match status" value="1"/>
</dbReference>
<feature type="domain" description="Formamidopyrimidine-DNA glycosylase H2TH DNA-binding" evidence="12">
    <location>
        <begin position="122"/>
        <end position="214"/>
    </location>
</feature>
<evidence type="ECO:0000259" key="12">
    <source>
        <dbReference type="SMART" id="SM01232"/>
    </source>
</evidence>
<dbReference type="GO" id="GO:0140078">
    <property type="term" value="F:class I DNA-(apurinic or apyrimidinic site) endonuclease activity"/>
    <property type="evidence" value="ECO:0007669"/>
    <property type="project" value="UniProtKB-EC"/>
</dbReference>
<dbReference type="InterPro" id="IPR012319">
    <property type="entry name" value="FPG_cat"/>
</dbReference>
<evidence type="ECO:0000313" key="14">
    <source>
        <dbReference type="Proteomes" id="UP000650511"/>
    </source>
</evidence>
<keyword evidence="14" id="KW-1185">Reference proteome</keyword>
<keyword evidence="5" id="KW-0238">DNA-binding</keyword>
<keyword evidence="8" id="KW-0511">Multifunctional enzyme</keyword>
<keyword evidence="6" id="KW-0234">DNA repair</keyword>
<dbReference type="RefSeq" id="WP_130648535.1">
    <property type="nucleotide sequence ID" value="NZ_BMHA01000005.1"/>
</dbReference>
<protein>
    <recommendedName>
        <fullName evidence="2">DNA-(apurinic or apyrimidinic site) lyase</fullName>
        <ecNumber evidence="2">4.2.99.18</ecNumber>
    </recommendedName>
</protein>
<dbReference type="GO" id="GO:0008270">
    <property type="term" value="F:zinc ion binding"/>
    <property type="evidence" value="ECO:0007669"/>
    <property type="project" value="InterPro"/>
</dbReference>
<keyword evidence="4" id="KW-0378">Hydrolase</keyword>
<dbReference type="GO" id="GO:0006284">
    <property type="term" value="P:base-excision repair"/>
    <property type="evidence" value="ECO:0007669"/>
    <property type="project" value="InterPro"/>
</dbReference>
<keyword evidence="7" id="KW-0456">Lyase</keyword>
<dbReference type="InterPro" id="IPR035937">
    <property type="entry name" value="FPG_N"/>
</dbReference>
<dbReference type="Pfam" id="PF01149">
    <property type="entry name" value="Fapy_DNA_glyco"/>
    <property type="match status" value="1"/>
</dbReference>
<evidence type="ECO:0000256" key="7">
    <source>
        <dbReference type="ARBA" id="ARBA00023239"/>
    </source>
</evidence>
<keyword evidence="13" id="KW-0540">Nuclease</keyword>
<evidence type="ECO:0000313" key="13">
    <source>
        <dbReference type="EMBL" id="GGI05774.1"/>
    </source>
</evidence>
<dbReference type="InterPro" id="IPR015886">
    <property type="entry name" value="H2TH_FPG"/>
</dbReference>
<reference evidence="13" key="1">
    <citation type="journal article" date="2014" name="Int. J. Syst. Evol. Microbiol.">
        <title>Complete genome sequence of Corynebacterium casei LMG S-19264T (=DSM 44701T), isolated from a smear-ripened cheese.</title>
        <authorList>
            <consortium name="US DOE Joint Genome Institute (JGI-PGF)"/>
            <person name="Walter F."/>
            <person name="Albersmeier A."/>
            <person name="Kalinowski J."/>
            <person name="Ruckert C."/>
        </authorList>
    </citation>
    <scope>NUCLEOTIDE SEQUENCE</scope>
    <source>
        <strain evidence="13">CGMCC 1.14988</strain>
    </source>
</reference>
<sequence>MPEGHTIHRLARDHGAWLGGHRVAVSSPQGRFARGAHLLDGSRFLGAEAHGKHLFHRYDGERVVHIHLGLYGTFSRHDVPPPEPRPTVRYRVVSDELALDLVGATQCELLDADEVHRVTDRLGPDPLHDDADPEAAFAALQRRRSGIGQALMDQSVLAGIGNVYRAEILHVHGVHPETPANAIDRDLWQSMWRTLVTWLRSGVEENRIITVDPAEVGVPRSRLTREQATHVYKSDRCPRCETEIRRWDIAGRWAYACETCQPRPPRTGAASPGRTPAARRGAS</sequence>
<dbReference type="InterPro" id="IPR010979">
    <property type="entry name" value="Ribosomal_uS13-like_H2TH"/>
</dbReference>